<dbReference type="SUPFAM" id="SSF51161">
    <property type="entry name" value="Trimeric LpxA-like enzymes"/>
    <property type="match status" value="1"/>
</dbReference>
<protein>
    <submittedName>
        <fullName evidence="4">Acetyltransferase</fullName>
    </submittedName>
</protein>
<evidence type="ECO:0000259" key="3">
    <source>
        <dbReference type="Pfam" id="PF17836"/>
    </source>
</evidence>
<sequence>MILGIYGAGGLGREILDIALRINQVKNKWEEICFIDDISTVKQLNGMNVINFEELKNLKNAEVIIAIGEPLYREQIYIKLINNNIKLSTLIDPTAIISKHALIEEGVIIGAYSSINTNAQIKTNCLIQPYCLIGHDVKIGKHSVISTHFTPGGGCEIGDRVFVGMQSTVKEKIEIGNDCIIGMGSVVFKNTTTNMIVMGNPARAILKNEEHKVFKK</sequence>
<feature type="binding site" evidence="2">
    <location>
        <position position="68"/>
    </location>
    <ligand>
        <name>substrate</name>
    </ligand>
</feature>
<dbReference type="NCBIfam" id="TIGR03570">
    <property type="entry name" value="NeuD_NnaD"/>
    <property type="match status" value="1"/>
</dbReference>
<dbReference type="PANTHER" id="PTHR43300">
    <property type="entry name" value="ACETYLTRANSFERASE"/>
    <property type="match status" value="1"/>
</dbReference>
<feature type="domain" description="PglD N-terminal" evidence="3">
    <location>
        <begin position="4"/>
        <end position="80"/>
    </location>
</feature>
<dbReference type="InterPro" id="IPR011004">
    <property type="entry name" value="Trimer_LpxA-like_sf"/>
</dbReference>
<comment type="caution">
    <text evidence="4">The sequence shown here is derived from an EMBL/GenBank/DDBJ whole genome shotgun (WGS) entry which is preliminary data.</text>
</comment>
<dbReference type="Pfam" id="PF17836">
    <property type="entry name" value="PglD_N"/>
    <property type="match status" value="1"/>
</dbReference>
<dbReference type="EMBL" id="DVOD01000040">
    <property type="protein sequence ID" value="HIU92568.1"/>
    <property type="molecule type" value="Genomic_DNA"/>
</dbReference>
<evidence type="ECO:0000313" key="5">
    <source>
        <dbReference type="Proteomes" id="UP000886748"/>
    </source>
</evidence>
<dbReference type="AlphaFoldDB" id="A0A9D1N0S8"/>
<dbReference type="InterPro" id="IPR050179">
    <property type="entry name" value="Trans_hexapeptide_repeat"/>
</dbReference>
<dbReference type="Gene3D" id="2.160.10.10">
    <property type="entry name" value="Hexapeptide repeat proteins"/>
    <property type="match status" value="1"/>
</dbReference>
<feature type="site" description="Increases basicity of active site His" evidence="1">
    <location>
        <position position="136"/>
    </location>
</feature>
<proteinExistence type="predicted"/>
<evidence type="ECO:0000313" key="4">
    <source>
        <dbReference type="EMBL" id="HIU92568.1"/>
    </source>
</evidence>
<accession>A0A9D1N0S8</accession>
<feature type="active site" description="Proton acceptor" evidence="1">
    <location>
        <position position="135"/>
    </location>
</feature>
<evidence type="ECO:0000256" key="2">
    <source>
        <dbReference type="PIRSR" id="PIRSR620019-2"/>
    </source>
</evidence>
<dbReference type="PANTHER" id="PTHR43300:SF7">
    <property type="entry name" value="UDP-N-ACETYLBACILLOSAMINE N-ACETYLTRANSFERASE"/>
    <property type="match status" value="1"/>
</dbReference>
<dbReference type="Gene3D" id="3.40.50.20">
    <property type="match status" value="1"/>
</dbReference>
<dbReference type="InterPro" id="IPR041561">
    <property type="entry name" value="PglD_N"/>
</dbReference>
<dbReference type="InterPro" id="IPR001451">
    <property type="entry name" value="Hexapep"/>
</dbReference>
<organism evidence="4 5">
    <name type="scientific">Candidatus Limenecus avicola</name>
    <dbReference type="NCBI Taxonomy" id="2840847"/>
    <lineage>
        <taxon>Bacteria</taxon>
        <taxon>Bacillati</taxon>
        <taxon>Bacillota</taxon>
        <taxon>Clostridia</taxon>
        <taxon>Eubacteriales</taxon>
        <taxon>Clostridiaceae</taxon>
        <taxon>Clostridiaceae incertae sedis</taxon>
        <taxon>Candidatus Limenecus</taxon>
    </lineage>
</organism>
<dbReference type="InterPro" id="IPR020019">
    <property type="entry name" value="AcTrfase_PglD-like"/>
</dbReference>
<dbReference type="Pfam" id="PF00132">
    <property type="entry name" value="Hexapep"/>
    <property type="match status" value="1"/>
</dbReference>
<reference evidence="4" key="1">
    <citation type="submission" date="2020-10" db="EMBL/GenBank/DDBJ databases">
        <authorList>
            <person name="Gilroy R."/>
        </authorList>
    </citation>
    <scope>NUCLEOTIDE SEQUENCE</scope>
    <source>
        <strain evidence="4">CHK154-7741</strain>
    </source>
</reference>
<name>A0A9D1N0S8_9CLOT</name>
<dbReference type="CDD" id="cd03360">
    <property type="entry name" value="LbH_AT_putative"/>
    <property type="match status" value="1"/>
</dbReference>
<dbReference type="Proteomes" id="UP000886748">
    <property type="component" value="Unassembled WGS sequence"/>
</dbReference>
<gene>
    <name evidence="4" type="ORF">IAD26_05475</name>
</gene>
<evidence type="ECO:0000256" key="1">
    <source>
        <dbReference type="PIRSR" id="PIRSR620019-1"/>
    </source>
</evidence>
<reference evidence="4" key="2">
    <citation type="journal article" date="2021" name="PeerJ">
        <title>Extensive microbial diversity within the chicken gut microbiome revealed by metagenomics and culture.</title>
        <authorList>
            <person name="Gilroy R."/>
            <person name="Ravi A."/>
            <person name="Getino M."/>
            <person name="Pursley I."/>
            <person name="Horton D.L."/>
            <person name="Alikhan N.F."/>
            <person name="Baker D."/>
            <person name="Gharbi K."/>
            <person name="Hall N."/>
            <person name="Watson M."/>
            <person name="Adriaenssens E.M."/>
            <person name="Foster-Nyarko E."/>
            <person name="Jarju S."/>
            <person name="Secka A."/>
            <person name="Antonio M."/>
            <person name="Oren A."/>
            <person name="Chaudhuri R.R."/>
            <person name="La Ragione R."/>
            <person name="Hildebrand F."/>
            <person name="Pallen M.J."/>
        </authorList>
    </citation>
    <scope>NUCLEOTIDE SEQUENCE</scope>
    <source>
        <strain evidence="4">CHK154-7741</strain>
    </source>
</reference>